<organism evidence="2 3">
    <name type="scientific">Agitococcus lubricus</name>
    <dbReference type="NCBI Taxonomy" id="1077255"/>
    <lineage>
        <taxon>Bacteria</taxon>
        <taxon>Pseudomonadati</taxon>
        <taxon>Pseudomonadota</taxon>
        <taxon>Gammaproteobacteria</taxon>
        <taxon>Moraxellales</taxon>
        <taxon>Moraxellaceae</taxon>
        <taxon>Agitococcus</taxon>
    </lineage>
</organism>
<accession>A0A2T5IUH8</accession>
<dbReference type="SUPFAM" id="SSF52141">
    <property type="entry name" value="Uracil-DNA glycosylase-like"/>
    <property type="match status" value="1"/>
</dbReference>
<dbReference type="NCBIfam" id="TIGR04274">
    <property type="entry name" value="hypoxanDNAglyco"/>
    <property type="match status" value="1"/>
</dbReference>
<evidence type="ECO:0000313" key="3">
    <source>
        <dbReference type="Proteomes" id="UP000244223"/>
    </source>
</evidence>
<dbReference type="AlphaFoldDB" id="A0A2T5IUH8"/>
<reference evidence="2 3" key="1">
    <citation type="submission" date="2018-04" db="EMBL/GenBank/DDBJ databases">
        <title>Genomic Encyclopedia of Archaeal and Bacterial Type Strains, Phase II (KMG-II): from individual species to whole genera.</title>
        <authorList>
            <person name="Goeker M."/>
        </authorList>
    </citation>
    <scope>NUCLEOTIDE SEQUENCE [LARGE SCALE GENOMIC DNA]</scope>
    <source>
        <strain evidence="2 3">DSM 5822</strain>
    </source>
</reference>
<name>A0A2T5IUH8_9GAMM</name>
<dbReference type="CDD" id="cd10032">
    <property type="entry name" value="UDG-F6_HDG"/>
    <property type="match status" value="1"/>
</dbReference>
<evidence type="ECO:0000259" key="1">
    <source>
        <dbReference type="SMART" id="SM00986"/>
    </source>
</evidence>
<dbReference type="Gene3D" id="3.40.470.10">
    <property type="entry name" value="Uracil-DNA glycosylase-like domain"/>
    <property type="match status" value="1"/>
</dbReference>
<dbReference type="SMART" id="SM00986">
    <property type="entry name" value="UDG"/>
    <property type="match status" value="1"/>
</dbReference>
<protein>
    <submittedName>
        <fullName evidence="2">G/U mismatch-specific uracil-DNA glycosylase</fullName>
    </submittedName>
</protein>
<comment type="caution">
    <text evidence="2">The sequence shown here is derived from an EMBL/GenBank/DDBJ whole genome shotgun (WGS) entry which is preliminary data.</text>
</comment>
<keyword evidence="3" id="KW-1185">Reference proteome</keyword>
<sequence length="164" mass="18467">MRPLYGFSPIASAHSHVLILGSMPSVASLQAQQYYAHPRNAFWPIQQALWGIADQASYAERVQILQAKGVAVWDVLASCKREGSLDSAIEGDSVVVNNFESFFAEYQQIKAIFFNGATAENYFKKYVLLKPSFVFYRLPSTSPAHASLSFEQKLAKWQQIKHYV</sequence>
<dbReference type="Proteomes" id="UP000244223">
    <property type="component" value="Unassembled WGS sequence"/>
</dbReference>
<gene>
    <name evidence="2" type="ORF">C8N29_11812</name>
</gene>
<dbReference type="Pfam" id="PF03167">
    <property type="entry name" value="UDG"/>
    <property type="match status" value="1"/>
</dbReference>
<dbReference type="SMART" id="SM00987">
    <property type="entry name" value="UreE_C"/>
    <property type="match status" value="1"/>
</dbReference>
<evidence type="ECO:0000313" key="2">
    <source>
        <dbReference type="EMBL" id="PTQ87517.1"/>
    </source>
</evidence>
<dbReference type="EMBL" id="QAON01000018">
    <property type="protein sequence ID" value="PTQ87517.1"/>
    <property type="molecule type" value="Genomic_DNA"/>
</dbReference>
<proteinExistence type="predicted"/>
<dbReference type="InterPro" id="IPR026353">
    <property type="entry name" value="Hypoxan-DNA_Glyclase"/>
</dbReference>
<dbReference type="InterPro" id="IPR005122">
    <property type="entry name" value="Uracil-DNA_glycosylase-like"/>
</dbReference>
<feature type="domain" description="Uracil-DNA glycosylase-like" evidence="1">
    <location>
        <begin position="8"/>
        <end position="161"/>
    </location>
</feature>
<dbReference type="OrthoDB" id="9796171at2"/>
<dbReference type="InterPro" id="IPR036895">
    <property type="entry name" value="Uracil-DNA_glycosylase-like_sf"/>
</dbReference>
<dbReference type="RefSeq" id="WP_107866735.1">
    <property type="nucleotide sequence ID" value="NZ_QAON01000018.1"/>
</dbReference>